<dbReference type="Pfam" id="PF01740">
    <property type="entry name" value="STAS"/>
    <property type="match status" value="1"/>
</dbReference>
<dbReference type="EMBL" id="JAASRN010000002">
    <property type="protein sequence ID" value="NIK74223.1"/>
    <property type="molecule type" value="Genomic_DNA"/>
</dbReference>
<dbReference type="Gene3D" id="3.30.750.24">
    <property type="entry name" value="STAS domain"/>
    <property type="match status" value="1"/>
</dbReference>
<dbReference type="Proteomes" id="UP000537126">
    <property type="component" value="Unassembled WGS sequence"/>
</dbReference>
<comment type="similarity">
    <text evidence="1 2">Belongs to the anti-sigma-factor antagonist family.</text>
</comment>
<dbReference type="AlphaFoldDB" id="A0A846MRN9"/>
<dbReference type="InterPro" id="IPR003658">
    <property type="entry name" value="Anti-sigma_ant"/>
</dbReference>
<comment type="caution">
    <text evidence="4">The sequence shown here is derived from an EMBL/GenBank/DDBJ whole genome shotgun (WGS) entry which is preliminary data.</text>
</comment>
<keyword evidence="5" id="KW-1185">Reference proteome</keyword>
<dbReference type="PROSITE" id="PS50801">
    <property type="entry name" value="STAS"/>
    <property type="match status" value="1"/>
</dbReference>
<proteinExistence type="inferred from homology"/>
<protein>
    <recommendedName>
        <fullName evidence="2">Anti-sigma factor antagonist</fullName>
    </recommendedName>
</protein>
<name>A0A846MRN9_9BACT</name>
<dbReference type="CDD" id="cd07043">
    <property type="entry name" value="STAS_anti-anti-sigma_factors"/>
    <property type="match status" value="1"/>
</dbReference>
<feature type="domain" description="STAS" evidence="3">
    <location>
        <begin position="1"/>
        <end position="110"/>
    </location>
</feature>
<sequence>MEVSVTKEGDIWVLCPKGELDAASSILFDEAIEKAKAQGAQKILIDFEELNYISSAGLGVILSHLDEFEEKHIKLAICSMKPKVANVFEILGVDRLLNIYGNRNEANTYLNEA</sequence>
<evidence type="ECO:0000256" key="1">
    <source>
        <dbReference type="ARBA" id="ARBA00009013"/>
    </source>
</evidence>
<organism evidence="4 5">
    <name type="scientific">Thermonema lapsum</name>
    <dbReference type="NCBI Taxonomy" id="28195"/>
    <lineage>
        <taxon>Bacteria</taxon>
        <taxon>Pseudomonadati</taxon>
        <taxon>Bacteroidota</taxon>
        <taxon>Cytophagia</taxon>
        <taxon>Cytophagales</taxon>
        <taxon>Thermonemataceae</taxon>
        <taxon>Thermonema</taxon>
    </lineage>
</organism>
<dbReference type="RefSeq" id="WP_166919700.1">
    <property type="nucleotide sequence ID" value="NZ_JAASRN010000002.1"/>
</dbReference>
<dbReference type="GO" id="GO:0043856">
    <property type="term" value="F:anti-sigma factor antagonist activity"/>
    <property type="evidence" value="ECO:0007669"/>
    <property type="project" value="InterPro"/>
</dbReference>
<evidence type="ECO:0000313" key="4">
    <source>
        <dbReference type="EMBL" id="NIK74223.1"/>
    </source>
</evidence>
<evidence type="ECO:0000259" key="3">
    <source>
        <dbReference type="PROSITE" id="PS50801"/>
    </source>
</evidence>
<dbReference type="InterPro" id="IPR036513">
    <property type="entry name" value="STAS_dom_sf"/>
</dbReference>
<dbReference type="SUPFAM" id="SSF52091">
    <property type="entry name" value="SpoIIaa-like"/>
    <property type="match status" value="1"/>
</dbReference>
<evidence type="ECO:0000256" key="2">
    <source>
        <dbReference type="RuleBase" id="RU003749"/>
    </source>
</evidence>
<dbReference type="InterPro" id="IPR002645">
    <property type="entry name" value="STAS_dom"/>
</dbReference>
<reference evidence="4 5" key="1">
    <citation type="submission" date="2020-03" db="EMBL/GenBank/DDBJ databases">
        <title>Genomic Encyclopedia of Type Strains, Phase IV (KMG-IV): sequencing the most valuable type-strain genomes for metagenomic binning, comparative biology and taxonomic classification.</title>
        <authorList>
            <person name="Goeker M."/>
        </authorList>
    </citation>
    <scope>NUCLEOTIDE SEQUENCE [LARGE SCALE GENOMIC DNA]</scope>
    <source>
        <strain evidence="4 5">DSM 5718</strain>
    </source>
</reference>
<dbReference type="PANTHER" id="PTHR33495">
    <property type="entry name" value="ANTI-SIGMA FACTOR ANTAGONIST TM_1081-RELATED-RELATED"/>
    <property type="match status" value="1"/>
</dbReference>
<dbReference type="NCBIfam" id="TIGR00377">
    <property type="entry name" value="ant_ant_sig"/>
    <property type="match status" value="1"/>
</dbReference>
<gene>
    <name evidence="4" type="ORF">FHS56_001736</name>
</gene>
<evidence type="ECO:0000313" key="5">
    <source>
        <dbReference type="Proteomes" id="UP000537126"/>
    </source>
</evidence>
<accession>A0A846MRN9</accession>